<organism evidence="1 2">
    <name type="scientific">Haloarcula tailed virus 2</name>
    <dbReference type="NCBI Taxonomy" id="2877989"/>
    <lineage>
        <taxon>Viruses</taxon>
        <taxon>Duplodnaviria</taxon>
        <taxon>Heunggongvirae</taxon>
        <taxon>Uroviricota</taxon>
        <taxon>Caudoviricetes</taxon>
        <taxon>Thumleimavirales</taxon>
        <taxon>Soleiviridae</taxon>
        <taxon>Eilatmyovirus</taxon>
        <taxon>Eilatmyovirus salis</taxon>
        <taxon>Eilatmyovirus HATV2</taxon>
    </lineage>
</organism>
<dbReference type="EMBL" id="MZ334525">
    <property type="protein sequence ID" value="UBF23169.1"/>
    <property type="molecule type" value="Genomic_DNA"/>
</dbReference>
<sequence length="183" mass="20727">MATRLEILETFYDELVSSVNGVVPSDDVSLINPDNLETTPAVVYDKNWRIVNYNGVGTAPDRIERDANGNVTAEVFTDYIEAQFFVHIRAESQSEVETIYNAIYQHFQKWKFSRLAKITTFHPDAIRTLEIREVNSADDPSADATFRGDVLEIVVQFKSEIDNVEDVIEDVSLDQDGAIYITD</sequence>
<reference evidence="1" key="1">
    <citation type="submission" date="2021-05" db="EMBL/GenBank/DDBJ databases">
        <title>Diversity, taxonomy and evolution of archaeal viruses of the class Caudoviricetes.</title>
        <authorList>
            <person name="Liu Y."/>
            <person name="Demina T.A."/>
            <person name="Roux S."/>
            <person name="Aiewsakun P."/>
            <person name="Kazlauskas D."/>
            <person name="Simmonds P."/>
            <person name="Prangishvili D."/>
            <person name="Oksanen H.M."/>
            <person name="Krupovic M."/>
        </authorList>
    </citation>
    <scope>NUCLEOTIDE SEQUENCE</scope>
    <source>
        <strain evidence="1">HATV-2/44</strain>
    </source>
</reference>
<evidence type="ECO:0000313" key="1">
    <source>
        <dbReference type="EMBL" id="UBF23169.1"/>
    </source>
</evidence>
<keyword evidence="2" id="KW-1185">Reference proteome</keyword>
<evidence type="ECO:0000313" key="2">
    <source>
        <dbReference type="Proteomes" id="UP000827814"/>
    </source>
</evidence>
<dbReference type="Proteomes" id="UP000827814">
    <property type="component" value="Segment"/>
</dbReference>
<gene>
    <name evidence="1" type="ORF">HATV-2_gp18</name>
</gene>
<proteinExistence type="predicted"/>
<protein>
    <submittedName>
        <fullName evidence="1">Uncharacterized protein</fullName>
    </submittedName>
</protein>
<accession>A0AAE9BYR4</accession>
<name>A0AAE9BYR4_9CAUD</name>